<keyword evidence="3 5" id="KW-1133">Transmembrane helix</keyword>
<evidence type="ECO:0000313" key="8">
    <source>
        <dbReference type="Proteomes" id="UP000279228"/>
    </source>
</evidence>
<dbReference type="InterPro" id="IPR050638">
    <property type="entry name" value="AA-Vitamin_Transporters"/>
</dbReference>
<evidence type="ECO:0000256" key="3">
    <source>
        <dbReference type="ARBA" id="ARBA00022989"/>
    </source>
</evidence>
<dbReference type="InterPro" id="IPR000620">
    <property type="entry name" value="EamA_dom"/>
</dbReference>
<feature type="transmembrane region" description="Helical" evidence="5">
    <location>
        <begin position="172"/>
        <end position="191"/>
    </location>
</feature>
<sequence length="279" mass="28626">MRPRTLLLTALAMLAFAGNSILCRIALRDTTIDPASFTGLRILAGALMLWLLLRLSRDRRSAGGDWLSALALFVYAASFSFAYINLDAGAGALLLFGAVQLSMLVWGLLSGERFSAGQMAGLLLALSGLLILLLPGSRAPALEGALLMLLSGVAWGIYSLRGRGASNPLAATAGNFIKAVPFAAVLCLVMLGQQQWDAPGVVYALLSGALASGVGYAIWYAALPGLAAVQAASVQLSVPLLTAIAGAALLGEALTPTLIISGAAILGGIAMVLGIRHRG</sequence>
<organism evidence="7 8">
    <name type="scientific">Pseudomonas songnenensis</name>
    <dbReference type="NCBI Taxonomy" id="1176259"/>
    <lineage>
        <taxon>Bacteria</taxon>
        <taxon>Pseudomonadati</taxon>
        <taxon>Pseudomonadota</taxon>
        <taxon>Gammaproteobacteria</taxon>
        <taxon>Pseudomonadales</taxon>
        <taxon>Pseudomonadaceae</taxon>
        <taxon>Pseudomonas</taxon>
    </lineage>
</organism>
<evidence type="ECO:0000256" key="2">
    <source>
        <dbReference type="ARBA" id="ARBA00022692"/>
    </source>
</evidence>
<dbReference type="PANTHER" id="PTHR32322:SF9">
    <property type="entry name" value="AMINO-ACID METABOLITE EFFLUX PUMP-RELATED"/>
    <property type="match status" value="1"/>
</dbReference>
<keyword evidence="8" id="KW-1185">Reference proteome</keyword>
<reference evidence="7 8" key="1">
    <citation type="submission" date="2018-10" db="EMBL/GenBank/DDBJ databases">
        <title>Pseudomonas songnenensis NEAU-ST5-5(T) genome.</title>
        <authorList>
            <person name="Pengp J."/>
            <person name="Liu Z.-P."/>
        </authorList>
    </citation>
    <scope>NUCLEOTIDE SEQUENCE [LARGE SCALE GENOMIC DNA]</scope>
    <source>
        <strain evidence="7 8">NEAU-ST5-5</strain>
    </source>
</reference>
<dbReference type="Pfam" id="PF00892">
    <property type="entry name" value="EamA"/>
    <property type="match status" value="2"/>
</dbReference>
<protein>
    <submittedName>
        <fullName evidence="7">EamA family transporter</fullName>
    </submittedName>
</protein>
<feature type="transmembrane region" description="Helical" evidence="5">
    <location>
        <begin position="116"/>
        <end position="135"/>
    </location>
</feature>
<feature type="domain" description="EamA" evidence="6">
    <location>
        <begin position="6"/>
        <end position="133"/>
    </location>
</feature>
<evidence type="ECO:0000256" key="1">
    <source>
        <dbReference type="ARBA" id="ARBA00004141"/>
    </source>
</evidence>
<evidence type="ECO:0000259" key="6">
    <source>
        <dbReference type="Pfam" id="PF00892"/>
    </source>
</evidence>
<dbReference type="RefSeq" id="WP_122099903.1">
    <property type="nucleotide sequence ID" value="NZ_JAMOHS010000004.1"/>
</dbReference>
<accession>A0ABX9UPR7</accession>
<dbReference type="EMBL" id="RFFN01000009">
    <property type="protein sequence ID" value="RMH94272.1"/>
    <property type="molecule type" value="Genomic_DNA"/>
</dbReference>
<comment type="subcellular location">
    <subcellularLocation>
        <location evidence="1">Membrane</location>
        <topology evidence="1">Multi-pass membrane protein</topology>
    </subcellularLocation>
</comment>
<feature type="transmembrane region" description="Helical" evidence="5">
    <location>
        <begin position="38"/>
        <end position="55"/>
    </location>
</feature>
<feature type="transmembrane region" description="Helical" evidence="5">
    <location>
        <begin position="90"/>
        <end position="109"/>
    </location>
</feature>
<keyword evidence="2 5" id="KW-0812">Transmembrane</keyword>
<dbReference type="PANTHER" id="PTHR32322">
    <property type="entry name" value="INNER MEMBRANE TRANSPORTER"/>
    <property type="match status" value="1"/>
</dbReference>
<evidence type="ECO:0000256" key="5">
    <source>
        <dbReference type="SAM" id="Phobius"/>
    </source>
</evidence>
<dbReference type="Proteomes" id="UP000279228">
    <property type="component" value="Unassembled WGS sequence"/>
</dbReference>
<dbReference type="InterPro" id="IPR037185">
    <property type="entry name" value="EmrE-like"/>
</dbReference>
<name>A0ABX9UPR7_9PSED</name>
<feature type="domain" description="EamA" evidence="6">
    <location>
        <begin position="144"/>
        <end position="273"/>
    </location>
</feature>
<evidence type="ECO:0000256" key="4">
    <source>
        <dbReference type="ARBA" id="ARBA00023136"/>
    </source>
</evidence>
<feature type="transmembrane region" description="Helical" evidence="5">
    <location>
        <begin position="257"/>
        <end position="275"/>
    </location>
</feature>
<gene>
    <name evidence="7" type="ORF">EA798_18535</name>
</gene>
<feature type="transmembrane region" description="Helical" evidence="5">
    <location>
        <begin position="203"/>
        <end position="222"/>
    </location>
</feature>
<proteinExistence type="predicted"/>
<feature type="transmembrane region" description="Helical" evidence="5">
    <location>
        <begin position="67"/>
        <end position="84"/>
    </location>
</feature>
<keyword evidence="4 5" id="KW-0472">Membrane</keyword>
<dbReference type="SUPFAM" id="SSF103481">
    <property type="entry name" value="Multidrug resistance efflux transporter EmrE"/>
    <property type="match status" value="2"/>
</dbReference>
<evidence type="ECO:0000313" key="7">
    <source>
        <dbReference type="EMBL" id="RMH94272.1"/>
    </source>
</evidence>
<comment type="caution">
    <text evidence="7">The sequence shown here is derived from an EMBL/GenBank/DDBJ whole genome shotgun (WGS) entry which is preliminary data.</text>
</comment>